<feature type="transmembrane region" description="Helical" evidence="7">
    <location>
        <begin position="420"/>
        <end position="439"/>
    </location>
</feature>
<dbReference type="InterPro" id="IPR036259">
    <property type="entry name" value="MFS_trans_sf"/>
</dbReference>
<keyword evidence="2" id="KW-0813">Transport</keyword>
<dbReference type="InterPro" id="IPR011701">
    <property type="entry name" value="MFS"/>
</dbReference>
<dbReference type="GO" id="GO:0005886">
    <property type="term" value="C:plasma membrane"/>
    <property type="evidence" value="ECO:0007669"/>
    <property type="project" value="UniProtKB-SubCell"/>
</dbReference>
<dbReference type="RefSeq" id="WP_072484609.1">
    <property type="nucleotide sequence ID" value="NZ_CP108276.1"/>
</dbReference>
<evidence type="ECO:0000313" key="9">
    <source>
        <dbReference type="EMBL" id="SFX54819.1"/>
    </source>
</evidence>
<dbReference type="Pfam" id="PF07690">
    <property type="entry name" value="MFS_1"/>
    <property type="match status" value="1"/>
</dbReference>
<gene>
    <name evidence="9" type="ORF">SAMN02787144_100417</name>
</gene>
<reference evidence="9 10" key="1">
    <citation type="submission" date="2016-11" db="EMBL/GenBank/DDBJ databases">
        <authorList>
            <person name="Jaros S."/>
            <person name="Januszkiewicz K."/>
            <person name="Wedrychowicz H."/>
        </authorList>
    </citation>
    <scope>NUCLEOTIDE SEQUENCE [LARGE SCALE GENOMIC DNA]</scope>
    <source>
        <strain evidence="9 10">OK807</strain>
    </source>
</reference>
<keyword evidence="5 7" id="KW-0472">Membrane</keyword>
<name>A0A1K1XZT0_STRAR</name>
<protein>
    <submittedName>
        <fullName evidence="9">Sugar phosphate permease</fullName>
    </submittedName>
</protein>
<feature type="transmembrane region" description="Helical" evidence="7">
    <location>
        <begin position="192"/>
        <end position="214"/>
    </location>
</feature>
<feature type="transmembrane region" description="Helical" evidence="7">
    <location>
        <begin position="356"/>
        <end position="374"/>
    </location>
</feature>
<dbReference type="AlphaFoldDB" id="A0A1K1XZT0"/>
<dbReference type="FunFam" id="1.20.1250.20:FF:000018">
    <property type="entry name" value="MFS transporter permease"/>
    <property type="match status" value="1"/>
</dbReference>
<dbReference type="SUPFAM" id="SSF103473">
    <property type="entry name" value="MFS general substrate transporter"/>
    <property type="match status" value="1"/>
</dbReference>
<feature type="transmembrane region" description="Helical" evidence="7">
    <location>
        <begin position="67"/>
        <end position="88"/>
    </location>
</feature>
<feature type="transmembrane region" description="Helical" evidence="7">
    <location>
        <begin position="124"/>
        <end position="146"/>
    </location>
</feature>
<comment type="subcellular location">
    <subcellularLocation>
        <location evidence="1">Cell membrane</location>
        <topology evidence="1">Multi-pass membrane protein</topology>
    </subcellularLocation>
</comment>
<dbReference type="PANTHER" id="PTHR43791:SF36">
    <property type="entry name" value="TRANSPORTER, PUTATIVE (AFU_ORTHOLOGUE AFUA_6G08340)-RELATED"/>
    <property type="match status" value="1"/>
</dbReference>
<dbReference type="OrthoDB" id="9773957at2"/>
<feature type="transmembrane region" description="Helical" evidence="7">
    <location>
        <begin position="30"/>
        <end position="47"/>
    </location>
</feature>
<evidence type="ECO:0000256" key="3">
    <source>
        <dbReference type="ARBA" id="ARBA00022692"/>
    </source>
</evidence>
<dbReference type="PANTHER" id="PTHR43791">
    <property type="entry name" value="PERMEASE-RELATED"/>
    <property type="match status" value="1"/>
</dbReference>
<dbReference type="CDD" id="cd17319">
    <property type="entry name" value="MFS_ExuT_GudP_like"/>
    <property type="match status" value="1"/>
</dbReference>
<feature type="transmembrane region" description="Helical" evidence="7">
    <location>
        <begin position="265"/>
        <end position="287"/>
    </location>
</feature>
<evidence type="ECO:0000256" key="7">
    <source>
        <dbReference type="SAM" id="Phobius"/>
    </source>
</evidence>
<evidence type="ECO:0000256" key="4">
    <source>
        <dbReference type="ARBA" id="ARBA00022989"/>
    </source>
</evidence>
<feature type="transmembrane region" description="Helical" evidence="7">
    <location>
        <begin position="100"/>
        <end position="118"/>
    </location>
</feature>
<evidence type="ECO:0000256" key="1">
    <source>
        <dbReference type="ARBA" id="ARBA00004651"/>
    </source>
</evidence>
<feature type="transmembrane region" description="Helical" evidence="7">
    <location>
        <begin position="386"/>
        <end position="408"/>
    </location>
</feature>
<feature type="transmembrane region" description="Helical" evidence="7">
    <location>
        <begin position="158"/>
        <end position="180"/>
    </location>
</feature>
<organism evidence="9 10">
    <name type="scientific">Streptomyces atratus</name>
    <dbReference type="NCBI Taxonomy" id="1893"/>
    <lineage>
        <taxon>Bacteria</taxon>
        <taxon>Bacillati</taxon>
        <taxon>Actinomycetota</taxon>
        <taxon>Actinomycetes</taxon>
        <taxon>Kitasatosporales</taxon>
        <taxon>Streptomycetaceae</taxon>
        <taxon>Streptomyces</taxon>
    </lineage>
</organism>
<feature type="domain" description="Major facilitator superfamily (MFS) profile" evidence="8">
    <location>
        <begin position="34"/>
        <end position="444"/>
    </location>
</feature>
<evidence type="ECO:0000256" key="2">
    <source>
        <dbReference type="ARBA" id="ARBA00022448"/>
    </source>
</evidence>
<sequence>MSLIRASRTPGAATTNETPRDALGELDQRNLRRLMPLLLAAYIMSFLDRTNIGLAKERLEVDLGISAAAYGLGAGLFFLTYAISEVPSNLIMYRVGARWWITRIMLTWGVISACMAFVQGEKSFYAMRLLLGAAEAGLLPGILLYFTYWFRSETRGRAIGLLLLGASIASVVGNPLGGLLMEMDGLGGWHGWQWMFVIEGVPCLFLAFVIYRFLPDGPAKAPWLTAEEARLVQDAVTREQTEGSEAAGNGSGSGSLLTVLRDKQMLLAIFANWTHQVALYSVVYFLPGIIGGWGDLSPFTIGLLTGLPWLTAAVGAVLVPPRATTPRRSRNFVVVGLLMMFTGLIVAAVAGPVIALLGFCFTGLAFFVVQPLLFNFPATRLSGKTLAGGLALLNTIGITGGFVGPYIMGYAEDATGNHLSGLWVSVVLLALGALAATRLRFSPKS</sequence>
<dbReference type="Proteomes" id="UP000181909">
    <property type="component" value="Unassembled WGS sequence"/>
</dbReference>
<dbReference type="InterPro" id="IPR020846">
    <property type="entry name" value="MFS_dom"/>
</dbReference>
<feature type="region of interest" description="Disordered" evidence="6">
    <location>
        <begin position="1"/>
        <end position="20"/>
    </location>
</feature>
<keyword evidence="3 7" id="KW-0812">Transmembrane</keyword>
<feature type="transmembrane region" description="Helical" evidence="7">
    <location>
        <begin position="331"/>
        <end position="350"/>
    </location>
</feature>
<evidence type="ECO:0000313" key="10">
    <source>
        <dbReference type="Proteomes" id="UP000181909"/>
    </source>
</evidence>
<dbReference type="PROSITE" id="PS50850">
    <property type="entry name" value="MFS"/>
    <property type="match status" value="1"/>
</dbReference>
<evidence type="ECO:0000259" key="8">
    <source>
        <dbReference type="PROSITE" id="PS50850"/>
    </source>
</evidence>
<dbReference type="Gene3D" id="1.20.1250.20">
    <property type="entry name" value="MFS general substrate transporter like domains"/>
    <property type="match status" value="2"/>
</dbReference>
<dbReference type="GO" id="GO:0022857">
    <property type="term" value="F:transmembrane transporter activity"/>
    <property type="evidence" value="ECO:0007669"/>
    <property type="project" value="InterPro"/>
</dbReference>
<feature type="transmembrane region" description="Helical" evidence="7">
    <location>
        <begin position="299"/>
        <end position="319"/>
    </location>
</feature>
<keyword evidence="4 7" id="KW-1133">Transmembrane helix</keyword>
<dbReference type="STRING" id="1893.SAMN02787144_100417"/>
<dbReference type="EMBL" id="FPJO01000004">
    <property type="protein sequence ID" value="SFX54819.1"/>
    <property type="molecule type" value="Genomic_DNA"/>
</dbReference>
<evidence type="ECO:0000256" key="5">
    <source>
        <dbReference type="ARBA" id="ARBA00023136"/>
    </source>
</evidence>
<evidence type="ECO:0000256" key="6">
    <source>
        <dbReference type="SAM" id="MobiDB-lite"/>
    </source>
</evidence>
<accession>A0A1K1XZT0</accession>
<proteinExistence type="predicted"/>